<name>B6SNM7_MAIZE</name>
<dbReference type="PANTHER" id="PTHR22930:SF290">
    <property type="entry name" value="OS04G0422900 PROTEIN"/>
    <property type="match status" value="1"/>
</dbReference>
<sequence>MDMSNRDHLRRREEDDDDLFLFILPSLHLLGYLGRSKKKLRHTSALTGEEKVRELLEGHIKNCRVSFRMEPYIFKSLANYLRMEGLVKDTRIKVEEKLGFFLYMISHNATFEDLQVFFGHSNDTFHRVIKHFFDIVIPGLSMRFLKPPSNQVHPKIHGDNRFYPYFKNCISSIDGTHVPVSMSPDQAAPFRNRLGVVVLGSLQLTGNIGHMETVLHSVLSADMSYIYVAFLHVWAQHVIELKEGCCETCMTCLNFWIKSSI</sequence>
<dbReference type="InterPro" id="IPR045249">
    <property type="entry name" value="HARBI1-like"/>
</dbReference>
<evidence type="ECO:0000259" key="1">
    <source>
        <dbReference type="Pfam" id="PF26138"/>
    </source>
</evidence>
<accession>B6SNM7</accession>
<dbReference type="AlphaFoldDB" id="B6SNM7"/>
<dbReference type="InterPro" id="IPR058353">
    <property type="entry name" value="DUF8040"/>
</dbReference>
<organism evidence="2">
    <name type="scientific">Zea mays</name>
    <name type="common">Maize</name>
    <dbReference type="NCBI Taxonomy" id="4577"/>
    <lineage>
        <taxon>Eukaryota</taxon>
        <taxon>Viridiplantae</taxon>
        <taxon>Streptophyta</taxon>
        <taxon>Embryophyta</taxon>
        <taxon>Tracheophyta</taxon>
        <taxon>Spermatophyta</taxon>
        <taxon>Magnoliopsida</taxon>
        <taxon>Liliopsida</taxon>
        <taxon>Poales</taxon>
        <taxon>Poaceae</taxon>
        <taxon>PACMAD clade</taxon>
        <taxon>Panicoideae</taxon>
        <taxon>Andropogonodae</taxon>
        <taxon>Andropogoneae</taxon>
        <taxon>Tripsacinae</taxon>
        <taxon>Zea</taxon>
    </lineage>
</organism>
<dbReference type="EMBL" id="EU954342">
    <property type="protein sequence ID" value="ACG26460.1"/>
    <property type="molecule type" value="mRNA"/>
</dbReference>
<protein>
    <recommendedName>
        <fullName evidence="1">DUF8040 domain-containing protein</fullName>
    </recommendedName>
</protein>
<feature type="domain" description="DUF8040" evidence="1">
    <location>
        <begin position="43"/>
        <end position="137"/>
    </location>
</feature>
<proteinExistence type="evidence at transcript level"/>
<reference evidence="2" key="1">
    <citation type="journal article" date="2009" name="Plant Mol. Biol.">
        <title>Insights into corn genes derived from large-scale cDNA sequencing.</title>
        <authorList>
            <person name="Alexandrov N.N."/>
            <person name="Brover V.V."/>
            <person name="Freidin S."/>
            <person name="Troukhan M.E."/>
            <person name="Tatarinova T.V."/>
            <person name="Zhang H."/>
            <person name="Swaller T.J."/>
            <person name="Lu Y.P."/>
            <person name="Bouck J."/>
            <person name="Flavell R.B."/>
            <person name="Feldmann K.A."/>
        </authorList>
    </citation>
    <scope>NUCLEOTIDE SEQUENCE</scope>
</reference>
<evidence type="ECO:0000313" key="2">
    <source>
        <dbReference type="EMBL" id="ACG26460.1"/>
    </source>
</evidence>
<dbReference type="PANTHER" id="PTHR22930">
    <property type="match status" value="1"/>
</dbReference>
<dbReference type="Pfam" id="PF26138">
    <property type="entry name" value="DUF8040"/>
    <property type="match status" value="1"/>
</dbReference>